<sequence>MLPKIKPTQPKRSRFHILELLPGLKANSNDAGDFTFSLRAEAGMVVGEEVRGAGGGIAGVGDAGGGLADGGEEAGRVATGVGGGWLWR</sequence>
<accession>A0A8K0DZ57</accession>
<comment type="caution">
    <text evidence="1">The sequence shown here is derived from an EMBL/GenBank/DDBJ whole genome shotgun (WGS) entry which is preliminary data.</text>
</comment>
<reference evidence="1" key="1">
    <citation type="submission" date="2020-03" db="EMBL/GenBank/DDBJ databases">
        <title>A high-quality chromosome-level genome assembly of a woody plant with both climbing and erect habits, Rhamnella rubrinervis.</title>
        <authorList>
            <person name="Lu Z."/>
            <person name="Yang Y."/>
            <person name="Zhu X."/>
            <person name="Sun Y."/>
        </authorList>
    </citation>
    <scope>NUCLEOTIDE SEQUENCE</scope>
    <source>
        <strain evidence="1">BYM</strain>
        <tissue evidence="1">Leaf</tissue>
    </source>
</reference>
<evidence type="ECO:0000313" key="2">
    <source>
        <dbReference type="Proteomes" id="UP000796880"/>
    </source>
</evidence>
<dbReference type="Proteomes" id="UP000796880">
    <property type="component" value="Unassembled WGS sequence"/>
</dbReference>
<evidence type="ECO:0000313" key="1">
    <source>
        <dbReference type="EMBL" id="KAF3436874.1"/>
    </source>
</evidence>
<protein>
    <submittedName>
        <fullName evidence="1">Uncharacterized protein</fullName>
    </submittedName>
</protein>
<dbReference type="EMBL" id="VOIH02000009">
    <property type="protein sequence ID" value="KAF3436874.1"/>
    <property type="molecule type" value="Genomic_DNA"/>
</dbReference>
<dbReference type="AlphaFoldDB" id="A0A8K0DZ57"/>
<proteinExistence type="predicted"/>
<name>A0A8K0DZ57_9ROSA</name>
<keyword evidence="2" id="KW-1185">Reference proteome</keyword>
<gene>
    <name evidence="1" type="ORF">FNV43_RR19627</name>
</gene>
<organism evidence="1 2">
    <name type="scientific">Rhamnella rubrinervis</name>
    <dbReference type="NCBI Taxonomy" id="2594499"/>
    <lineage>
        <taxon>Eukaryota</taxon>
        <taxon>Viridiplantae</taxon>
        <taxon>Streptophyta</taxon>
        <taxon>Embryophyta</taxon>
        <taxon>Tracheophyta</taxon>
        <taxon>Spermatophyta</taxon>
        <taxon>Magnoliopsida</taxon>
        <taxon>eudicotyledons</taxon>
        <taxon>Gunneridae</taxon>
        <taxon>Pentapetalae</taxon>
        <taxon>rosids</taxon>
        <taxon>fabids</taxon>
        <taxon>Rosales</taxon>
        <taxon>Rhamnaceae</taxon>
        <taxon>rhamnoid group</taxon>
        <taxon>Rhamneae</taxon>
        <taxon>Rhamnella</taxon>
    </lineage>
</organism>